<evidence type="ECO:0000313" key="2">
    <source>
        <dbReference type="Proteomes" id="UP001143856"/>
    </source>
</evidence>
<dbReference type="Proteomes" id="UP001143856">
    <property type="component" value="Unassembled WGS sequence"/>
</dbReference>
<proteinExistence type="predicted"/>
<evidence type="ECO:0000313" key="1">
    <source>
        <dbReference type="EMBL" id="KAJ2987748.1"/>
    </source>
</evidence>
<reference evidence="1" key="1">
    <citation type="submission" date="2022-10" db="EMBL/GenBank/DDBJ databases">
        <title>Genome Sequence of Xylaria curta.</title>
        <authorList>
            <person name="Buettner E."/>
        </authorList>
    </citation>
    <scope>NUCLEOTIDE SEQUENCE</scope>
    <source>
        <strain evidence="1">Babe10</strain>
    </source>
</reference>
<accession>A0ACC1P952</accession>
<keyword evidence="2" id="KW-1185">Reference proteome</keyword>
<name>A0ACC1P952_9PEZI</name>
<comment type="caution">
    <text evidence="1">The sequence shown here is derived from an EMBL/GenBank/DDBJ whole genome shotgun (WGS) entry which is preliminary data.</text>
</comment>
<sequence length="298" mass="34609">MSHYYDDRDYYFYPPDRRASSEWSASPSAGIPMTREPSGESAVSTYSNDSVRTPNSEYGAYDPLWSPIPTDNRNFLWSNVPDSSYETTFSPISYDPQYMPDASEYAASNENGFNGPEQGHWWELYDFIALVDPGQQAYWRLKPGISPTAQLPVTRPAEDLSTTAPRSQSNEGMVVCLEKGCTKSFRRKADLERHLSQMHTPTEKKSKYPCDWKRCQRAKDPFHRRDHQRDHYREYHHEDLMRRGSSGREDQRWWSSRVVNHDWWRCARCLTRVKVDVNGYLGLADMAWLGLILVLAIS</sequence>
<gene>
    <name evidence="1" type="ORF">NUW58_g4334</name>
</gene>
<dbReference type="EMBL" id="JAPDGR010000745">
    <property type="protein sequence ID" value="KAJ2987748.1"/>
    <property type="molecule type" value="Genomic_DNA"/>
</dbReference>
<protein>
    <submittedName>
        <fullName evidence="1">Uncharacterized protein</fullName>
    </submittedName>
</protein>
<organism evidence="1 2">
    <name type="scientific">Xylaria curta</name>
    <dbReference type="NCBI Taxonomy" id="42375"/>
    <lineage>
        <taxon>Eukaryota</taxon>
        <taxon>Fungi</taxon>
        <taxon>Dikarya</taxon>
        <taxon>Ascomycota</taxon>
        <taxon>Pezizomycotina</taxon>
        <taxon>Sordariomycetes</taxon>
        <taxon>Xylariomycetidae</taxon>
        <taxon>Xylariales</taxon>
        <taxon>Xylariaceae</taxon>
        <taxon>Xylaria</taxon>
    </lineage>
</organism>